<accession>A0ABN1ERG8</accession>
<organism evidence="2 3">
    <name type="scientific">Rhizomicrobium electricum</name>
    <dbReference type="NCBI Taxonomy" id="480070"/>
    <lineage>
        <taxon>Bacteria</taxon>
        <taxon>Pseudomonadati</taxon>
        <taxon>Pseudomonadota</taxon>
        <taxon>Alphaproteobacteria</taxon>
        <taxon>Micropepsales</taxon>
        <taxon>Micropepsaceae</taxon>
        <taxon>Rhizomicrobium</taxon>
    </lineage>
</organism>
<protein>
    <recommendedName>
        <fullName evidence="4">Glycosyltransferase RgtA/B/C/D-like domain-containing protein</fullName>
    </recommendedName>
</protein>
<sequence>MTATEFDRARSNAPVGAVRFRSVAIFSVWVLAIVPFFLGTLPPVMDVPNHLTRIWLLAEGLNHAPLSAMYEARWSQAATNIFVDLIGTSLARAIGIDAVGKVLLVAMFLLPPLAALRLNKKLFRRTGWWALAGVMLVWSTTAVTGLISYQIGLAAALAAAALVHPIERASAKQLLAIFVCTAVLLFVHPFGALFFMLLNIALIFGPRWTNLLNGKIGRIAAVAAVSIVPVILLMLLAPHPPGANKTHEAFVYWQPLSTTFSPTTVGLVLLSPILSYKASLDVLLVLPVLGLLGWLAYKRQIKVHAGLLLVAAVLEFISPILPMNIGDGGALVIRFPEMAALMALAGLSPAFNTQRQRAVFAGVLALAAVVRIGTIGWIWQMRAADVEQLKTATRALPPGASVIVLQQHWDEITGAPLGRLVAGFPSGRCASERHYGSLVVMWRQVFIPSLFTVPGQQPLAVKPPYLAKSVYSSGIPFTDDMNMPIPQRLDPYLKHWHRDFDYVLLLNADLGNASLPGTRVVADEGFARLYQVVR</sequence>
<name>A0ABN1ERG8_9PROT</name>
<feature type="transmembrane region" description="Helical" evidence="1">
    <location>
        <begin position="175"/>
        <end position="204"/>
    </location>
</feature>
<feature type="transmembrane region" description="Helical" evidence="1">
    <location>
        <begin position="90"/>
        <end position="110"/>
    </location>
</feature>
<feature type="transmembrane region" description="Helical" evidence="1">
    <location>
        <begin position="304"/>
        <end position="325"/>
    </location>
</feature>
<comment type="caution">
    <text evidence="2">The sequence shown here is derived from an EMBL/GenBank/DDBJ whole genome shotgun (WGS) entry which is preliminary data.</text>
</comment>
<dbReference type="RefSeq" id="WP_166934236.1">
    <property type="nucleotide sequence ID" value="NZ_BAAADD010000005.1"/>
</dbReference>
<keyword evidence="1" id="KW-1133">Transmembrane helix</keyword>
<feature type="transmembrane region" description="Helical" evidence="1">
    <location>
        <begin position="122"/>
        <end position="140"/>
    </location>
</feature>
<dbReference type="Proteomes" id="UP001499951">
    <property type="component" value="Unassembled WGS sequence"/>
</dbReference>
<feature type="transmembrane region" description="Helical" evidence="1">
    <location>
        <begin position="331"/>
        <end position="351"/>
    </location>
</feature>
<proteinExistence type="predicted"/>
<feature type="transmembrane region" description="Helical" evidence="1">
    <location>
        <begin position="276"/>
        <end position="297"/>
    </location>
</feature>
<dbReference type="EMBL" id="BAAADD010000005">
    <property type="protein sequence ID" value="GAA0571878.1"/>
    <property type="molecule type" value="Genomic_DNA"/>
</dbReference>
<feature type="transmembrane region" description="Helical" evidence="1">
    <location>
        <begin position="358"/>
        <end position="379"/>
    </location>
</feature>
<reference evidence="2 3" key="1">
    <citation type="journal article" date="2019" name="Int. J. Syst. Evol. Microbiol.">
        <title>The Global Catalogue of Microorganisms (GCM) 10K type strain sequencing project: providing services to taxonomists for standard genome sequencing and annotation.</title>
        <authorList>
            <consortium name="The Broad Institute Genomics Platform"/>
            <consortium name="The Broad Institute Genome Sequencing Center for Infectious Disease"/>
            <person name="Wu L."/>
            <person name="Ma J."/>
        </authorList>
    </citation>
    <scope>NUCLEOTIDE SEQUENCE [LARGE SCALE GENOMIC DNA]</scope>
    <source>
        <strain evidence="2 3">JCM 15089</strain>
    </source>
</reference>
<evidence type="ECO:0000313" key="3">
    <source>
        <dbReference type="Proteomes" id="UP001499951"/>
    </source>
</evidence>
<evidence type="ECO:0000313" key="2">
    <source>
        <dbReference type="EMBL" id="GAA0571878.1"/>
    </source>
</evidence>
<keyword evidence="1" id="KW-0812">Transmembrane</keyword>
<evidence type="ECO:0008006" key="4">
    <source>
        <dbReference type="Google" id="ProtNLM"/>
    </source>
</evidence>
<gene>
    <name evidence="2" type="ORF">GCM10008942_20740</name>
</gene>
<keyword evidence="1" id="KW-0472">Membrane</keyword>
<feature type="transmembrane region" description="Helical" evidence="1">
    <location>
        <begin position="216"/>
        <end position="237"/>
    </location>
</feature>
<feature type="transmembrane region" description="Helical" evidence="1">
    <location>
        <begin position="20"/>
        <end position="38"/>
    </location>
</feature>
<keyword evidence="3" id="KW-1185">Reference proteome</keyword>
<evidence type="ECO:0000256" key="1">
    <source>
        <dbReference type="SAM" id="Phobius"/>
    </source>
</evidence>